<comment type="pathway">
    <text evidence="1 7">Pyrimidine metabolism; UMP biosynthesis via de novo pathway; UMP from orotate: step 2/2.</text>
</comment>
<dbReference type="Proteomes" id="UP001183794">
    <property type="component" value="Unassembled WGS sequence"/>
</dbReference>
<keyword evidence="5 7" id="KW-0456">Lyase</keyword>
<dbReference type="HAMAP" id="MF_01215">
    <property type="entry name" value="OMPdecase_type2"/>
    <property type="match status" value="1"/>
</dbReference>
<accession>A0ABU2B343</accession>
<dbReference type="InterPro" id="IPR011995">
    <property type="entry name" value="OMPdecase_type-2"/>
</dbReference>
<feature type="active site" description="Proton donor" evidence="7">
    <location>
        <position position="99"/>
    </location>
</feature>
<gene>
    <name evidence="7" type="primary">pyrF</name>
    <name evidence="9" type="ORF">J2S62_001480</name>
</gene>
<dbReference type="Gene3D" id="3.20.20.70">
    <property type="entry name" value="Aldolase class I"/>
    <property type="match status" value="1"/>
</dbReference>
<comment type="catalytic activity">
    <reaction evidence="6 7">
        <text>orotidine 5'-phosphate + H(+) = UMP + CO2</text>
        <dbReference type="Rhea" id="RHEA:11596"/>
        <dbReference type="ChEBI" id="CHEBI:15378"/>
        <dbReference type="ChEBI" id="CHEBI:16526"/>
        <dbReference type="ChEBI" id="CHEBI:57538"/>
        <dbReference type="ChEBI" id="CHEBI:57865"/>
        <dbReference type="EC" id="4.1.1.23"/>
    </reaction>
</comment>
<evidence type="ECO:0000256" key="7">
    <source>
        <dbReference type="HAMAP-Rule" id="MF_01215"/>
    </source>
</evidence>
<protein>
    <recommendedName>
        <fullName evidence="7">Orotidine 5'-phosphate decarboxylase</fullName>
        <ecNumber evidence="7">4.1.1.23</ecNumber>
    </recommendedName>
    <alternativeName>
        <fullName evidence="7">OMP decarboxylase</fullName>
        <shortName evidence="7">OMPDCase</shortName>
        <shortName evidence="7">OMPdecase</shortName>
    </alternativeName>
</protein>
<evidence type="ECO:0000256" key="5">
    <source>
        <dbReference type="ARBA" id="ARBA00023239"/>
    </source>
</evidence>
<dbReference type="SUPFAM" id="SSF51366">
    <property type="entry name" value="Ribulose-phoshate binding barrel"/>
    <property type="match status" value="1"/>
</dbReference>
<dbReference type="InterPro" id="IPR001754">
    <property type="entry name" value="OMPdeCOase_dom"/>
</dbReference>
<evidence type="ECO:0000259" key="8">
    <source>
        <dbReference type="SMART" id="SM00934"/>
    </source>
</evidence>
<comment type="caution">
    <text evidence="9">The sequence shown here is derived from an EMBL/GenBank/DDBJ whole genome shotgun (WGS) entry which is preliminary data.</text>
</comment>
<dbReference type="EC" id="4.1.1.23" evidence="7"/>
<dbReference type="RefSeq" id="WP_310173145.1">
    <property type="nucleotide sequence ID" value="NZ_BAABHE010000002.1"/>
</dbReference>
<evidence type="ECO:0000256" key="3">
    <source>
        <dbReference type="ARBA" id="ARBA00022793"/>
    </source>
</evidence>
<dbReference type="SMART" id="SM00934">
    <property type="entry name" value="OMPdecase"/>
    <property type="match status" value="1"/>
</dbReference>
<dbReference type="Pfam" id="PF00215">
    <property type="entry name" value="OMPdecase"/>
    <property type="match status" value="1"/>
</dbReference>
<dbReference type="PANTHER" id="PTHR43375:SF1">
    <property type="entry name" value="OROTIDINE 5'-PHOSPHATE DECARBOXYLASE"/>
    <property type="match status" value="1"/>
</dbReference>
<proteinExistence type="inferred from homology"/>
<evidence type="ECO:0000313" key="10">
    <source>
        <dbReference type="Proteomes" id="UP001183794"/>
    </source>
</evidence>
<reference evidence="9 10" key="1">
    <citation type="submission" date="2023-07" db="EMBL/GenBank/DDBJ databases">
        <title>Sequencing the genomes of 1000 actinobacteria strains.</title>
        <authorList>
            <person name="Klenk H.-P."/>
        </authorList>
    </citation>
    <scope>NUCLEOTIDE SEQUENCE [LARGE SCALE GENOMIC DNA]</scope>
    <source>
        <strain evidence="9 10">DSM 22966</strain>
    </source>
</reference>
<sequence length="280" mass="28980">MSQTFGTRLAQAMAHHGPLCLGIDPHRHLLHDWGLNDTPAGLSTFSKTVVEAAAETTGVAALKPQVALYERFGSAGFAVLEETLQLAHQADILTIADAKRGDIGSTMQGYAQAWLADGSSLVADAVTLSPYLGYESLRPAIDLALAHQRGVFILALTSNPEGASVQHLGAENDSVAKRVVEAAARDNRGDETLGSVGLVVGATVPAQAAALGIDLAGANAPILAPGYGSQGAEAKSIRDGFGEAWPNVLVNSSRGILQHGPNLGDLKLAIGDARKDLIVK</sequence>
<dbReference type="GO" id="GO:0004590">
    <property type="term" value="F:orotidine-5'-phosphate decarboxylase activity"/>
    <property type="evidence" value="ECO:0007669"/>
    <property type="project" value="UniProtKB-EC"/>
</dbReference>
<feature type="domain" description="Orotidine 5'-phosphate decarboxylase" evidence="8">
    <location>
        <begin position="18"/>
        <end position="269"/>
    </location>
</feature>
<evidence type="ECO:0000256" key="2">
    <source>
        <dbReference type="ARBA" id="ARBA00008847"/>
    </source>
</evidence>
<evidence type="ECO:0000256" key="6">
    <source>
        <dbReference type="ARBA" id="ARBA00049157"/>
    </source>
</evidence>
<evidence type="ECO:0000313" key="9">
    <source>
        <dbReference type="EMBL" id="MDR7347223.1"/>
    </source>
</evidence>
<dbReference type="InterPro" id="IPR013785">
    <property type="entry name" value="Aldolase_TIM"/>
</dbReference>
<evidence type="ECO:0000256" key="4">
    <source>
        <dbReference type="ARBA" id="ARBA00022975"/>
    </source>
</evidence>
<dbReference type="CDD" id="cd04725">
    <property type="entry name" value="OMP_decarboxylase_like"/>
    <property type="match status" value="1"/>
</dbReference>
<keyword evidence="10" id="KW-1185">Reference proteome</keyword>
<comment type="similarity">
    <text evidence="2 7">Belongs to the OMP decarboxylase family. Type 2 subfamily.</text>
</comment>
<keyword evidence="3 7" id="KW-0210">Decarboxylase</keyword>
<dbReference type="InterPro" id="IPR011060">
    <property type="entry name" value="RibuloseP-bd_barrel"/>
</dbReference>
<name>A0ABU2B343_9MICC</name>
<evidence type="ECO:0000256" key="1">
    <source>
        <dbReference type="ARBA" id="ARBA00004861"/>
    </source>
</evidence>
<dbReference type="NCBIfam" id="TIGR02127">
    <property type="entry name" value="pyrF_sub2"/>
    <property type="match status" value="1"/>
</dbReference>
<dbReference type="PANTHER" id="PTHR43375">
    <property type="entry name" value="OROTIDINE 5'-PHOSPHATE DECARBOXYLASE"/>
    <property type="match status" value="1"/>
</dbReference>
<dbReference type="EMBL" id="JAVDYJ010000001">
    <property type="protein sequence ID" value="MDR7347223.1"/>
    <property type="molecule type" value="Genomic_DNA"/>
</dbReference>
<organism evidence="9 10">
    <name type="scientific">Enteractinococcus fodinae</name>
    <dbReference type="NCBI Taxonomy" id="684663"/>
    <lineage>
        <taxon>Bacteria</taxon>
        <taxon>Bacillati</taxon>
        <taxon>Actinomycetota</taxon>
        <taxon>Actinomycetes</taxon>
        <taxon>Micrococcales</taxon>
        <taxon>Micrococcaceae</taxon>
    </lineage>
</organism>
<dbReference type="PROSITE" id="PS00156">
    <property type="entry name" value="OMPDECASE"/>
    <property type="match status" value="1"/>
</dbReference>
<dbReference type="InterPro" id="IPR018089">
    <property type="entry name" value="OMPdecase_AS"/>
</dbReference>
<keyword evidence="4 7" id="KW-0665">Pyrimidine biosynthesis</keyword>